<evidence type="ECO:0000256" key="5">
    <source>
        <dbReference type="ARBA" id="ARBA00023242"/>
    </source>
</evidence>
<dbReference type="PANTHER" id="PTHR11945">
    <property type="entry name" value="MADS BOX PROTEIN"/>
    <property type="match status" value="1"/>
</dbReference>
<dbReference type="GO" id="GO:0046983">
    <property type="term" value="F:protein dimerization activity"/>
    <property type="evidence" value="ECO:0007669"/>
    <property type="project" value="InterPro"/>
</dbReference>
<evidence type="ECO:0000259" key="7">
    <source>
        <dbReference type="PROSITE" id="PS50066"/>
    </source>
</evidence>
<comment type="caution">
    <text evidence="8">The sequence shown here is derived from an EMBL/GenBank/DDBJ whole genome shotgun (WGS) entry which is preliminary data.</text>
</comment>
<dbReference type="Gene3D" id="3.40.1810.10">
    <property type="entry name" value="Transcription factor, MADS-box"/>
    <property type="match status" value="1"/>
</dbReference>
<dbReference type="InterPro" id="IPR036879">
    <property type="entry name" value="TF_MADSbox_sf"/>
</dbReference>
<protein>
    <submittedName>
        <fullName evidence="8">Agamous-like MADS-box protein</fullName>
    </submittedName>
</protein>
<keyword evidence="9" id="KW-1185">Reference proteome</keyword>
<dbReference type="GO" id="GO:0045944">
    <property type="term" value="P:positive regulation of transcription by RNA polymerase II"/>
    <property type="evidence" value="ECO:0007669"/>
    <property type="project" value="InterPro"/>
</dbReference>
<dbReference type="InterPro" id="IPR002100">
    <property type="entry name" value="TF_MADSbox"/>
</dbReference>
<dbReference type="PANTHER" id="PTHR11945:SF387">
    <property type="entry name" value="AGAMOUS-LIKE MADS-BOX PROTEIN AGL80"/>
    <property type="match status" value="1"/>
</dbReference>
<dbReference type="PROSITE" id="PS50066">
    <property type="entry name" value="MADS_BOX_2"/>
    <property type="match status" value="1"/>
</dbReference>
<organism evidence="8 9">
    <name type="scientific">Sesamum alatum</name>
    <dbReference type="NCBI Taxonomy" id="300844"/>
    <lineage>
        <taxon>Eukaryota</taxon>
        <taxon>Viridiplantae</taxon>
        <taxon>Streptophyta</taxon>
        <taxon>Embryophyta</taxon>
        <taxon>Tracheophyta</taxon>
        <taxon>Spermatophyta</taxon>
        <taxon>Magnoliopsida</taxon>
        <taxon>eudicotyledons</taxon>
        <taxon>Gunneridae</taxon>
        <taxon>Pentapetalae</taxon>
        <taxon>asterids</taxon>
        <taxon>lamiids</taxon>
        <taxon>Lamiales</taxon>
        <taxon>Pedaliaceae</taxon>
        <taxon>Sesamum</taxon>
    </lineage>
</organism>
<comment type="subcellular location">
    <subcellularLocation>
        <location evidence="1">Nucleus</location>
    </subcellularLocation>
</comment>
<evidence type="ECO:0000256" key="2">
    <source>
        <dbReference type="ARBA" id="ARBA00023015"/>
    </source>
</evidence>
<accession>A0AAE2C9X1</accession>
<evidence type="ECO:0000313" key="9">
    <source>
        <dbReference type="Proteomes" id="UP001293254"/>
    </source>
</evidence>
<keyword evidence="5" id="KW-0539">Nucleus</keyword>
<dbReference type="FunFam" id="3.40.1810.10:FF:000018">
    <property type="entry name" value="agamous-like MADS-box protein AGL80"/>
    <property type="match status" value="1"/>
</dbReference>
<evidence type="ECO:0000256" key="4">
    <source>
        <dbReference type="ARBA" id="ARBA00023163"/>
    </source>
</evidence>
<keyword evidence="6" id="KW-0175">Coiled coil</keyword>
<dbReference type="EMBL" id="JACGWO010000012">
    <property type="protein sequence ID" value="KAK4414351.1"/>
    <property type="molecule type" value="Genomic_DNA"/>
</dbReference>
<proteinExistence type="predicted"/>
<dbReference type="PRINTS" id="PR00404">
    <property type="entry name" value="MADSDOMAIN"/>
</dbReference>
<dbReference type="GO" id="GO:0000978">
    <property type="term" value="F:RNA polymerase II cis-regulatory region sequence-specific DNA binding"/>
    <property type="evidence" value="ECO:0007669"/>
    <property type="project" value="TreeGrafter"/>
</dbReference>
<dbReference type="AlphaFoldDB" id="A0AAE2C9X1"/>
<dbReference type="SUPFAM" id="SSF55455">
    <property type="entry name" value="SRF-like"/>
    <property type="match status" value="1"/>
</dbReference>
<gene>
    <name evidence="8" type="ORF">Salat_2848100</name>
</gene>
<sequence length="306" mass="33609">MTRKKVTLAYITSDPERKASFKKRKKGLIKKVSELSTLCGVDACAIIYSQYDQEPEVWPSPLGAQAVLARFRKLSEMDQTRKMVNQESFTRQRIKKAEDQLRRVQKENKKKELENYLFQCLAGMATLEDFNLRDAAEMGWVVNQTLRDINSRMEMLQKTGQHHQAAMGEASGSAPARAAVPVTVTVAHPPPPVQMMAPLPPLPPMQMVASLPPPPVQMVAPPPPPPVQMMAPLPPPPPQVNVDPPLPGEENMESFPWNLVESPTGAGGATLYGSGLAGWDDGIVLPFPYIFNHGNNASSSGTRPIN</sequence>
<evidence type="ECO:0000256" key="1">
    <source>
        <dbReference type="ARBA" id="ARBA00004123"/>
    </source>
</evidence>
<reference evidence="8" key="1">
    <citation type="submission" date="2020-06" db="EMBL/GenBank/DDBJ databases">
        <authorList>
            <person name="Li T."/>
            <person name="Hu X."/>
            <person name="Zhang T."/>
            <person name="Song X."/>
            <person name="Zhang H."/>
            <person name="Dai N."/>
            <person name="Sheng W."/>
            <person name="Hou X."/>
            <person name="Wei L."/>
        </authorList>
    </citation>
    <scope>NUCLEOTIDE SEQUENCE</scope>
    <source>
        <strain evidence="8">3651</strain>
        <tissue evidence="8">Leaf</tissue>
    </source>
</reference>
<dbReference type="Proteomes" id="UP001293254">
    <property type="component" value="Unassembled WGS sequence"/>
</dbReference>
<evidence type="ECO:0000256" key="3">
    <source>
        <dbReference type="ARBA" id="ARBA00023125"/>
    </source>
</evidence>
<reference evidence="8" key="2">
    <citation type="journal article" date="2024" name="Plant">
        <title>Genomic evolution and insights into agronomic trait innovations of Sesamum species.</title>
        <authorList>
            <person name="Miao H."/>
            <person name="Wang L."/>
            <person name="Qu L."/>
            <person name="Liu H."/>
            <person name="Sun Y."/>
            <person name="Le M."/>
            <person name="Wang Q."/>
            <person name="Wei S."/>
            <person name="Zheng Y."/>
            <person name="Lin W."/>
            <person name="Duan Y."/>
            <person name="Cao H."/>
            <person name="Xiong S."/>
            <person name="Wang X."/>
            <person name="Wei L."/>
            <person name="Li C."/>
            <person name="Ma Q."/>
            <person name="Ju M."/>
            <person name="Zhao R."/>
            <person name="Li G."/>
            <person name="Mu C."/>
            <person name="Tian Q."/>
            <person name="Mei H."/>
            <person name="Zhang T."/>
            <person name="Gao T."/>
            <person name="Zhang H."/>
        </authorList>
    </citation>
    <scope>NUCLEOTIDE SEQUENCE</scope>
    <source>
        <strain evidence="8">3651</strain>
    </source>
</reference>
<dbReference type="Pfam" id="PF00319">
    <property type="entry name" value="SRF-TF"/>
    <property type="match status" value="1"/>
</dbReference>
<dbReference type="InterPro" id="IPR033897">
    <property type="entry name" value="SRF-like_MADS-box"/>
</dbReference>
<dbReference type="SMART" id="SM00432">
    <property type="entry name" value="MADS"/>
    <property type="match status" value="1"/>
</dbReference>
<evidence type="ECO:0000313" key="8">
    <source>
        <dbReference type="EMBL" id="KAK4414351.1"/>
    </source>
</evidence>
<dbReference type="CDD" id="cd00266">
    <property type="entry name" value="MADS_SRF_like"/>
    <property type="match status" value="1"/>
</dbReference>
<name>A0AAE2C9X1_9LAMI</name>
<evidence type="ECO:0000256" key="6">
    <source>
        <dbReference type="SAM" id="Coils"/>
    </source>
</evidence>
<dbReference type="GO" id="GO:0000981">
    <property type="term" value="F:DNA-binding transcription factor activity, RNA polymerase II-specific"/>
    <property type="evidence" value="ECO:0007669"/>
    <property type="project" value="InterPro"/>
</dbReference>
<feature type="coiled-coil region" evidence="6">
    <location>
        <begin position="87"/>
        <end position="114"/>
    </location>
</feature>
<dbReference type="GO" id="GO:0005634">
    <property type="term" value="C:nucleus"/>
    <property type="evidence" value="ECO:0007669"/>
    <property type="project" value="UniProtKB-SubCell"/>
</dbReference>
<feature type="domain" description="MADS-box" evidence="7">
    <location>
        <begin position="1"/>
        <end position="50"/>
    </location>
</feature>
<keyword evidence="3" id="KW-0238">DNA-binding</keyword>
<keyword evidence="2" id="KW-0805">Transcription regulation</keyword>
<keyword evidence="4" id="KW-0804">Transcription</keyword>